<dbReference type="PROSITE" id="PS50096">
    <property type="entry name" value="IQ"/>
    <property type="match status" value="2"/>
</dbReference>
<feature type="region of interest" description="Disordered" evidence="4">
    <location>
        <begin position="275"/>
        <end position="314"/>
    </location>
</feature>
<protein>
    <submittedName>
        <fullName evidence="6">Protein IQ-DOMAIN 31</fullName>
    </submittedName>
</protein>
<accession>A0A199VL14</accession>
<feature type="compositionally biased region" description="Polar residues" evidence="4">
    <location>
        <begin position="406"/>
        <end position="453"/>
    </location>
</feature>
<dbReference type="PANTHER" id="PTHR32295:SF281">
    <property type="entry name" value="PROTEIN IQ-DOMAIN 31"/>
    <property type="match status" value="1"/>
</dbReference>
<feature type="compositionally biased region" description="Low complexity" evidence="4">
    <location>
        <begin position="351"/>
        <end position="362"/>
    </location>
</feature>
<evidence type="ECO:0000313" key="6">
    <source>
        <dbReference type="EMBL" id="OAY77774.1"/>
    </source>
</evidence>
<feature type="non-terminal residue" evidence="6">
    <location>
        <position position="1"/>
    </location>
</feature>
<dbReference type="EMBL" id="LSRQ01001455">
    <property type="protein sequence ID" value="OAY77774.1"/>
    <property type="molecule type" value="Genomic_DNA"/>
</dbReference>
<evidence type="ECO:0000259" key="5">
    <source>
        <dbReference type="Pfam" id="PF13178"/>
    </source>
</evidence>
<proteinExistence type="inferred from homology"/>
<evidence type="ECO:0000256" key="1">
    <source>
        <dbReference type="ARBA" id="ARBA00022860"/>
    </source>
</evidence>
<feature type="compositionally biased region" description="Polar residues" evidence="4">
    <location>
        <begin position="248"/>
        <end position="257"/>
    </location>
</feature>
<feature type="compositionally biased region" description="Polar residues" evidence="4">
    <location>
        <begin position="7"/>
        <end position="17"/>
    </location>
</feature>
<dbReference type="InterPro" id="IPR025064">
    <property type="entry name" value="DUF4005"/>
</dbReference>
<feature type="region of interest" description="Disordered" evidence="4">
    <location>
        <begin position="403"/>
        <end position="466"/>
    </location>
</feature>
<dbReference type="AlphaFoldDB" id="A0A199VL14"/>
<organism evidence="6 7">
    <name type="scientific">Ananas comosus</name>
    <name type="common">Pineapple</name>
    <name type="synonym">Ananas ananas</name>
    <dbReference type="NCBI Taxonomy" id="4615"/>
    <lineage>
        <taxon>Eukaryota</taxon>
        <taxon>Viridiplantae</taxon>
        <taxon>Streptophyta</taxon>
        <taxon>Embryophyta</taxon>
        <taxon>Tracheophyta</taxon>
        <taxon>Spermatophyta</taxon>
        <taxon>Magnoliopsida</taxon>
        <taxon>Liliopsida</taxon>
        <taxon>Poales</taxon>
        <taxon>Bromeliaceae</taxon>
        <taxon>Bromelioideae</taxon>
        <taxon>Ananas</taxon>
    </lineage>
</organism>
<evidence type="ECO:0000256" key="2">
    <source>
        <dbReference type="ARBA" id="ARBA00024341"/>
    </source>
</evidence>
<dbReference type="CDD" id="cd23767">
    <property type="entry name" value="IQCD"/>
    <property type="match status" value="1"/>
</dbReference>
<feature type="region of interest" description="Disordered" evidence="4">
    <location>
        <begin position="238"/>
        <end position="261"/>
    </location>
</feature>
<gene>
    <name evidence="6" type="ORF">ACMD2_07260</name>
</gene>
<feature type="domain" description="DUF4005" evidence="5">
    <location>
        <begin position="362"/>
        <end position="455"/>
    </location>
</feature>
<evidence type="ECO:0000256" key="3">
    <source>
        <dbReference type="ARBA" id="ARBA00024378"/>
    </source>
</evidence>
<evidence type="ECO:0000313" key="7">
    <source>
        <dbReference type="Proteomes" id="UP000092600"/>
    </source>
</evidence>
<comment type="caution">
    <text evidence="6">The sequence shown here is derived from an EMBL/GenBank/DDBJ whole genome shotgun (WGS) entry which is preliminary data.</text>
</comment>
<feature type="region of interest" description="Disordered" evidence="4">
    <location>
        <begin position="1"/>
        <end position="52"/>
    </location>
</feature>
<comment type="subunit">
    <text evidence="3">Binds to multiple calmodulin (CaM) in the presence of Ca(2+) and CaM-like proteins.</text>
</comment>
<dbReference type="Pfam" id="PF13178">
    <property type="entry name" value="DUF4005"/>
    <property type="match status" value="1"/>
</dbReference>
<evidence type="ECO:0000256" key="4">
    <source>
        <dbReference type="SAM" id="MobiDB-lite"/>
    </source>
</evidence>
<sequence>RDGNGQRGTSVSENSPEISEHVLVSPHGSFSTVGGRTPSGLHGDRAAAPSISQGVDKQEIVVSDAEKLREHEAATKAQAAVRGYLARRAFRALKGIIRLQALIRGHLVRRQAVATLRTMRAIIKFQAVVRGRGVRSSTIVRNVSTKNWQKCPADSESLDAWKEKLSKNAFVCTLLSSPSLMRALHVKYHPDNPNSVFSWLERWTKARVWARLPQFKKAVGLKQRARRANYATATKTEKLKRNPRKLASSPTDTVQENPENEIKVKRNLRKLLNSKIKMPDHPEQSNDNLLKVKKKSAVTPENKPGIGTAVISETGKVQIDSSTNVQGRVEPEPLHSIGNDDKALAMNEALSSNEEQPSSESQRTGRRKSSYLAKSDYSENGLQNVPILPSYMAATESAKAKFRGQVSPQFDDSADKNGNITRRHSLPSSVHGSLNSNSPSTQKLVQASGNSGVKSDRSLSLSGDGSGKESLQFFSTKNDNFLVSMCLPIYLQLGQSKLNGDVDVEEAEL</sequence>
<name>A0A199VL14_ANACO</name>
<dbReference type="Gene3D" id="1.20.5.190">
    <property type="match status" value="1"/>
</dbReference>
<dbReference type="InterPro" id="IPR000048">
    <property type="entry name" value="IQ_motif_EF-hand-BS"/>
</dbReference>
<reference evidence="6 7" key="1">
    <citation type="journal article" date="2016" name="DNA Res.">
        <title>The draft genome of MD-2 pineapple using hybrid error correction of long reads.</title>
        <authorList>
            <person name="Redwan R.M."/>
            <person name="Saidin A."/>
            <person name="Kumar S.V."/>
        </authorList>
    </citation>
    <scope>NUCLEOTIDE SEQUENCE [LARGE SCALE GENOMIC DNA]</scope>
    <source>
        <strain evidence="7">cv. MD2</strain>
        <tissue evidence="6">Leaf</tissue>
    </source>
</reference>
<dbReference type="SMART" id="SM00015">
    <property type="entry name" value="IQ"/>
    <property type="match status" value="3"/>
</dbReference>
<feature type="region of interest" description="Disordered" evidence="4">
    <location>
        <begin position="349"/>
        <end position="377"/>
    </location>
</feature>
<dbReference type="PANTHER" id="PTHR32295">
    <property type="entry name" value="IQ-DOMAIN 5-RELATED"/>
    <property type="match status" value="1"/>
</dbReference>
<keyword evidence="1" id="KW-0112">Calmodulin-binding</keyword>
<dbReference type="Pfam" id="PF00612">
    <property type="entry name" value="IQ"/>
    <property type="match status" value="3"/>
</dbReference>
<dbReference type="Proteomes" id="UP000092600">
    <property type="component" value="Unassembled WGS sequence"/>
</dbReference>
<comment type="similarity">
    <text evidence="2">Belongs to the IQD family.</text>
</comment>
<dbReference type="GO" id="GO:0005516">
    <property type="term" value="F:calmodulin binding"/>
    <property type="evidence" value="ECO:0007669"/>
    <property type="project" value="UniProtKB-KW"/>
</dbReference>